<keyword evidence="2" id="KW-1185">Reference proteome</keyword>
<dbReference type="EMBL" id="JAWDJW010006726">
    <property type="protein sequence ID" value="KAK3063771.1"/>
    <property type="molecule type" value="Genomic_DNA"/>
</dbReference>
<reference evidence="1" key="1">
    <citation type="submission" date="2024-09" db="EMBL/GenBank/DDBJ databases">
        <title>Black Yeasts Isolated from many extreme environments.</title>
        <authorList>
            <person name="Coleine C."/>
            <person name="Stajich J.E."/>
            <person name="Selbmann L."/>
        </authorList>
    </citation>
    <scope>NUCLEOTIDE SEQUENCE</scope>
    <source>
        <strain evidence="1">CCFEE 5737</strain>
    </source>
</reference>
<proteinExistence type="predicted"/>
<evidence type="ECO:0000313" key="1">
    <source>
        <dbReference type="EMBL" id="KAK3063771.1"/>
    </source>
</evidence>
<dbReference type="Proteomes" id="UP001186974">
    <property type="component" value="Unassembled WGS sequence"/>
</dbReference>
<evidence type="ECO:0000313" key="2">
    <source>
        <dbReference type="Proteomes" id="UP001186974"/>
    </source>
</evidence>
<protein>
    <submittedName>
        <fullName evidence="1">Uncharacterized protein</fullName>
    </submittedName>
</protein>
<sequence length="131" mass="14839">PGLSESTITMNILRERTLNFEKARDLFIDVKKYSKTHLSQSELARFGVEVSSFNIDSGVPKDSGPIFCAPFPEAPFENRFQQLATHPIWPDEPDAHPYCAALKFDIILGQYLGVHYCSEDLIHASPWSRRA</sequence>
<gene>
    <name evidence="1" type="ORF">LTS18_012897</name>
</gene>
<organism evidence="1 2">
    <name type="scientific">Coniosporium uncinatum</name>
    <dbReference type="NCBI Taxonomy" id="93489"/>
    <lineage>
        <taxon>Eukaryota</taxon>
        <taxon>Fungi</taxon>
        <taxon>Dikarya</taxon>
        <taxon>Ascomycota</taxon>
        <taxon>Pezizomycotina</taxon>
        <taxon>Dothideomycetes</taxon>
        <taxon>Dothideomycetes incertae sedis</taxon>
        <taxon>Coniosporium</taxon>
    </lineage>
</organism>
<name>A0ACC3D8Z1_9PEZI</name>
<feature type="non-terminal residue" evidence="1">
    <location>
        <position position="1"/>
    </location>
</feature>
<comment type="caution">
    <text evidence="1">The sequence shown here is derived from an EMBL/GenBank/DDBJ whole genome shotgun (WGS) entry which is preliminary data.</text>
</comment>
<accession>A0ACC3D8Z1</accession>